<gene>
    <name evidence="1" type="ORF">CEXT_415821</name>
</gene>
<proteinExistence type="predicted"/>
<comment type="caution">
    <text evidence="1">The sequence shown here is derived from an EMBL/GenBank/DDBJ whole genome shotgun (WGS) entry which is preliminary data.</text>
</comment>
<accession>A0AAV4ME36</accession>
<protein>
    <submittedName>
        <fullName evidence="1">Uncharacterized protein</fullName>
    </submittedName>
</protein>
<dbReference type="Proteomes" id="UP001054945">
    <property type="component" value="Unassembled WGS sequence"/>
</dbReference>
<evidence type="ECO:0000313" key="2">
    <source>
        <dbReference type="Proteomes" id="UP001054945"/>
    </source>
</evidence>
<dbReference type="AlphaFoldDB" id="A0AAV4ME36"/>
<evidence type="ECO:0000313" key="1">
    <source>
        <dbReference type="EMBL" id="GIX70678.1"/>
    </source>
</evidence>
<reference evidence="1 2" key="1">
    <citation type="submission" date="2021-06" db="EMBL/GenBank/DDBJ databases">
        <title>Caerostris extrusa draft genome.</title>
        <authorList>
            <person name="Kono N."/>
            <person name="Arakawa K."/>
        </authorList>
    </citation>
    <scope>NUCLEOTIDE SEQUENCE [LARGE SCALE GENOMIC DNA]</scope>
</reference>
<keyword evidence="2" id="KW-1185">Reference proteome</keyword>
<dbReference type="EMBL" id="BPLR01002161">
    <property type="protein sequence ID" value="GIX70678.1"/>
    <property type="molecule type" value="Genomic_DNA"/>
</dbReference>
<sequence length="118" mass="13741">MRPFEILIGPISLCCKLTLSRLRTKSNFRLQCRLSKEKCLHIPEMISPFPIFKTKELRIALFVPGPINAQQRQSRWEAFKFCGCSCSCSCSSCFKAYLIPFRNSFYLWRVSNAAFVWC</sequence>
<organism evidence="1 2">
    <name type="scientific">Caerostris extrusa</name>
    <name type="common">Bark spider</name>
    <name type="synonym">Caerostris bankana</name>
    <dbReference type="NCBI Taxonomy" id="172846"/>
    <lineage>
        <taxon>Eukaryota</taxon>
        <taxon>Metazoa</taxon>
        <taxon>Ecdysozoa</taxon>
        <taxon>Arthropoda</taxon>
        <taxon>Chelicerata</taxon>
        <taxon>Arachnida</taxon>
        <taxon>Araneae</taxon>
        <taxon>Araneomorphae</taxon>
        <taxon>Entelegynae</taxon>
        <taxon>Araneoidea</taxon>
        <taxon>Araneidae</taxon>
        <taxon>Caerostris</taxon>
    </lineage>
</organism>
<name>A0AAV4ME36_CAEEX</name>